<name>A0ABU1FAV7_9RHOB</name>
<reference evidence="3 4" key="1">
    <citation type="submission" date="2023-09" db="EMBL/GenBank/DDBJ databases">
        <title>Xinfangfangia sedmenti sp. nov., isolated the sedment.</title>
        <authorList>
            <person name="Xu L."/>
        </authorList>
    </citation>
    <scope>NUCLEOTIDE SEQUENCE [LARGE SCALE GENOMIC DNA]</scope>
    <source>
        <strain evidence="3 4">LG-4</strain>
    </source>
</reference>
<sequence>MRLFKLLVLLALGFGAVVYLYGGKAPPARDRQAKAPVAEPVKTAAAPAPRAPRHPPAPEKPAPAFSAVPVPVAPIPTGITAAAPGAANDPGLLTTIAAAPNRDPVAAPEPARATGPVESGPVEFREVIASLANVRAEPGTGAQVLGRLPRGEIVAVAAEENGWSLIRIEGDGIEGWVASRLLTPIAAE</sequence>
<accession>A0ABU1FAV7</accession>
<feature type="region of interest" description="Disordered" evidence="1">
    <location>
        <begin position="29"/>
        <end position="65"/>
    </location>
</feature>
<dbReference type="PROSITE" id="PS51781">
    <property type="entry name" value="SH3B"/>
    <property type="match status" value="1"/>
</dbReference>
<feature type="domain" description="SH3b" evidence="2">
    <location>
        <begin position="122"/>
        <end position="186"/>
    </location>
</feature>
<gene>
    <name evidence="3" type="ORF">RGD00_13230</name>
</gene>
<dbReference type="Proteomes" id="UP001247754">
    <property type="component" value="Unassembled WGS sequence"/>
</dbReference>
<evidence type="ECO:0000313" key="4">
    <source>
        <dbReference type="Proteomes" id="UP001247754"/>
    </source>
</evidence>
<protein>
    <submittedName>
        <fullName evidence="3">SH3 domain-containing protein</fullName>
    </submittedName>
</protein>
<evidence type="ECO:0000259" key="2">
    <source>
        <dbReference type="PROSITE" id="PS51781"/>
    </source>
</evidence>
<evidence type="ECO:0000256" key="1">
    <source>
        <dbReference type="SAM" id="MobiDB-lite"/>
    </source>
</evidence>
<dbReference type="EMBL" id="JAVKPH010000015">
    <property type="protein sequence ID" value="MDR5653574.1"/>
    <property type="molecule type" value="Genomic_DNA"/>
</dbReference>
<dbReference type="Gene3D" id="2.30.30.40">
    <property type="entry name" value="SH3 Domains"/>
    <property type="match status" value="1"/>
</dbReference>
<dbReference type="SMART" id="SM00287">
    <property type="entry name" value="SH3b"/>
    <property type="match status" value="1"/>
</dbReference>
<evidence type="ECO:0000313" key="3">
    <source>
        <dbReference type="EMBL" id="MDR5653574.1"/>
    </source>
</evidence>
<proteinExistence type="predicted"/>
<dbReference type="RefSeq" id="WP_310457816.1">
    <property type="nucleotide sequence ID" value="NZ_JAVKPH010000015.1"/>
</dbReference>
<dbReference type="Pfam" id="PF08239">
    <property type="entry name" value="SH3_3"/>
    <property type="match status" value="1"/>
</dbReference>
<organism evidence="3 4">
    <name type="scientific">Ruixingdingia sedimenti</name>
    <dbReference type="NCBI Taxonomy" id="3073604"/>
    <lineage>
        <taxon>Bacteria</taxon>
        <taxon>Pseudomonadati</taxon>
        <taxon>Pseudomonadota</taxon>
        <taxon>Alphaproteobacteria</taxon>
        <taxon>Rhodobacterales</taxon>
        <taxon>Paracoccaceae</taxon>
        <taxon>Ruixingdingia</taxon>
    </lineage>
</organism>
<comment type="caution">
    <text evidence="3">The sequence shown here is derived from an EMBL/GenBank/DDBJ whole genome shotgun (WGS) entry which is preliminary data.</text>
</comment>
<dbReference type="InterPro" id="IPR003646">
    <property type="entry name" value="SH3-like_bac-type"/>
</dbReference>
<keyword evidence="4" id="KW-1185">Reference proteome</keyword>